<protein>
    <submittedName>
        <fullName evidence="2">Uncharacterized protein</fullName>
    </submittedName>
</protein>
<feature type="transmembrane region" description="Helical" evidence="1">
    <location>
        <begin position="20"/>
        <end position="38"/>
    </location>
</feature>
<keyword evidence="1" id="KW-1133">Transmembrane helix</keyword>
<evidence type="ECO:0000256" key="1">
    <source>
        <dbReference type="SAM" id="Phobius"/>
    </source>
</evidence>
<keyword evidence="1" id="KW-0472">Membrane</keyword>
<feature type="transmembrane region" description="Helical" evidence="1">
    <location>
        <begin position="112"/>
        <end position="132"/>
    </location>
</feature>
<feature type="transmembrane region" description="Helical" evidence="1">
    <location>
        <begin position="78"/>
        <end position="100"/>
    </location>
</feature>
<dbReference type="AlphaFoldDB" id="A0A8E1QXH7"/>
<accession>A0A8E1QXH7</accession>
<dbReference type="EMBL" id="LFQU01000012">
    <property type="protein sequence ID" value="KOO68515.1"/>
    <property type="molecule type" value="Genomic_DNA"/>
</dbReference>
<feature type="transmembrane region" description="Helical" evidence="1">
    <location>
        <begin position="45"/>
        <end position="63"/>
    </location>
</feature>
<proteinExistence type="predicted"/>
<organism evidence="2 3">
    <name type="scientific">Xylanibacter rarus</name>
    <dbReference type="NCBI Taxonomy" id="1676614"/>
    <lineage>
        <taxon>Bacteria</taxon>
        <taxon>Pseudomonadati</taxon>
        <taxon>Bacteroidota</taxon>
        <taxon>Bacteroidia</taxon>
        <taxon>Bacteroidales</taxon>
        <taxon>Prevotellaceae</taxon>
        <taxon>Xylanibacter</taxon>
    </lineage>
</organism>
<evidence type="ECO:0000313" key="2">
    <source>
        <dbReference type="EMBL" id="KOO68515.1"/>
    </source>
</evidence>
<name>A0A8E1QXH7_9BACT</name>
<gene>
    <name evidence="2" type="ORF">ACU52_07500</name>
</gene>
<sequence>MDMNKKVDITSKRYFKYSLWLIAALTLLCSAAISMNVLKYSIVNALAISALYTVFINSIYVVFWRKMAKTSPNVMTKFYLAASALRLVSAAFVVTAYCLICHDKNSIRDFALLFMGFYIVMLVFDSVFFAHVEKSYTLKD</sequence>
<keyword evidence="3" id="KW-1185">Reference proteome</keyword>
<dbReference type="Proteomes" id="UP000036951">
    <property type="component" value="Unassembled WGS sequence"/>
</dbReference>
<reference evidence="2 3" key="1">
    <citation type="submission" date="2015-06" db="EMBL/GenBank/DDBJ databases">
        <title>Prevotella sp. 109, sp. nov., a novel member of the family Prevotellaceae isolated from human faeces.</title>
        <authorList>
            <person name="Shkoporov A.N."/>
            <person name="Chaplin A.V."/>
            <person name="Kafarskaia L.I."/>
            <person name="Efimov B.A."/>
        </authorList>
    </citation>
    <scope>NUCLEOTIDE SEQUENCE [LARGE SCALE GENOMIC DNA]</scope>
    <source>
        <strain evidence="2 3">109</strain>
    </source>
</reference>
<dbReference type="RefSeq" id="WP_053398338.1">
    <property type="nucleotide sequence ID" value="NZ_JBGKLN010000006.1"/>
</dbReference>
<keyword evidence="1" id="KW-0812">Transmembrane</keyword>
<comment type="caution">
    <text evidence="2">The sequence shown here is derived from an EMBL/GenBank/DDBJ whole genome shotgun (WGS) entry which is preliminary data.</text>
</comment>
<evidence type="ECO:0000313" key="3">
    <source>
        <dbReference type="Proteomes" id="UP000036951"/>
    </source>
</evidence>